<dbReference type="Gene3D" id="2.60.40.790">
    <property type="match status" value="1"/>
</dbReference>
<sequence>MRRICGMSDPMKMMNDFFQKRPKRTLLDTIDGAFRKPDYASFGVEIVETDSKFKVLAELPGVAKESIDVEIRGDELVIKVKERADQTRKIGGVREVHLPDYVIKRNMKAVYRHGLLEITLDKKKPTKIEIE</sequence>
<accession>A0A5C6VQM8</accession>
<dbReference type="InterPro" id="IPR008978">
    <property type="entry name" value="HSP20-like_chaperone"/>
</dbReference>
<dbReference type="Pfam" id="PF00011">
    <property type="entry name" value="HSP20"/>
    <property type="match status" value="1"/>
</dbReference>
<keyword evidence="5" id="KW-1185">Reference proteome</keyword>
<dbReference type="SUPFAM" id="SSF49764">
    <property type="entry name" value="HSP20-like chaperones"/>
    <property type="match status" value="1"/>
</dbReference>
<gene>
    <name evidence="4" type="ORF">FS935_19735</name>
</gene>
<dbReference type="InterPro" id="IPR002068">
    <property type="entry name" value="A-crystallin/Hsp20_dom"/>
</dbReference>
<name>A0A5C6VQM8_9BACI</name>
<dbReference type="PROSITE" id="PS01031">
    <property type="entry name" value="SHSP"/>
    <property type="match status" value="1"/>
</dbReference>
<comment type="similarity">
    <text evidence="1 2">Belongs to the small heat shock protein (HSP20) family.</text>
</comment>
<protein>
    <submittedName>
        <fullName evidence="4">Hsp20/alpha crystallin family protein</fullName>
    </submittedName>
</protein>
<dbReference type="CDD" id="cd06464">
    <property type="entry name" value="ACD_sHsps-like"/>
    <property type="match status" value="1"/>
</dbReference>
<comment type="caution">
    <text evidence="4">The sequence shown here is derived from an EMBL/GenBank/DDBJ whole genome shotgun (WGS) entry which is preliminary data.</text>
</comment>
<evidence type="ECO:0000256" key="1">
    <source>
        <dbReference type="PROSITE-ProRule" id="PRU00285"/>
    </source>
</evidence>
<evidence type="ECO:0000313" key="5">
    <source>
        <dbReference type="Proteomes" id="UP000321363"/>
    </source>
</evidence>
<reference evidence="4 5" key="1">
    <citation type="journal article" date="2005" name="Int. J. Syst. Evol. Microbiol.">
        <title>Bacillus litoralis sp. nov., isolated from a tidal flat of the Yellow Sea in Korea.</title>
        <authorList>
            <person name="Yoon J.H."/>
            <person name="Oh T.K."/>
        </authorList>
    </citation>
    <scope>NUCLEOTIDE SEQUENCE [LARGE SCALE GENOMIC DNA]</scope>
    <source>
        <strain evidence="4 5">SW-211</strain>
    </source>
</reference>
<feature type="domain" description="SHSP" evidence="3">
    <location>
        <begin position="35"/>
        <end position="131"/>
    </location>
</feature>
<evidence type="ECO:0000259" key="3">
    <source>
        <dbReference type="PROSITE" id="PS01031"/>
    </source>
</evidence>
<dbReference type="EMBL" id="VOQF01000016">
    <property type="protein sequence ID" value="TXC85738.1"/>
    <property type="molecule type" value="Genomic_DNA"/>
</dbReference>
<dbReference type="AlphaFoldDB" id="A0A5C6VQM8"/>
<dbReference type="Proteomes" id="UP000321363">
    <property type="component" value="Unassembled WGS sequence"/>
</dbReference>
<evidence type="ECO:0000256" key="2">
    <source>
        <dbReference type="RuleBase" id="RU003616"/>
    </source>
</evidence>
<proteinExistence type="inferred from homology"/>
<organism evidence="4 5">
    <name type="scientific">Metabacillus litoralis</name>
    <dbReference type="NCBI Taxonomy" id="152268"/>
    <lineage>
        <taxon>Bacteria</taxon>
        <taxon>Bacillati</taxon>
        <taxon>Bacillota</taxon>
        <taxon>Bacilli</taxon>
        <taxon>Bacillales</taxon>
        <taxon>Bacillaceae</taxon>
        <taxon>Metabacillus</taxon>
    </lineage>
</organism>
<evidence type="ECO:0000313" key="4">
    <source>
        <dbReference type="EMBL" id="TXC85738.1"/>
    </source>
</evidence>